<dbReference type="SUPFAM" id="SSF101386">
    <property type="entry name" value="all-alpha NTP pyrophosphatases"/>
    <property type="match status" value="1"/>
</dbReference>
<keyword evidence="2" id="KW-1185">Reference proteome</keyword>
<reference evidence="1 2" key="1">
    <citation type="submission" date="2018-04" db="EMBL/GenBank/DDBJ databases">
        <title>Bordetella sp. HZ20 isolated from seawater.</title>
        <authorList>
            <person name="Sun C."/>
        </authorList>
    </citation>
    <scope>NUCLEOTIDE SEQUENCE [LARGE SCALE GENOMIC DNA]</scope>
    <source>
        <strain evidence="1 2">HZ20</strain>
    </source>
</reference>
<dbReference type="GO" id="GO:0042262">
    <property type="term" value="P:DNA protection"/>
    <property type="evidence" value="ECO:0007669"/>
    <property type="project" value="TreeGrafter"/>
</dbReference>
<evidence type="ECO:0000313" key="2">
    <source>
        <dbReference type="Proteomes" id="UP000244571"/>
    </source>
</evidence>
<organism evidence="1 2">
    <name type="scientific">Orrella marina</name>
    <dbReference type="NCBI Taxonomy" id="2163011"/>
    <lineage>
        <taxon>Bacteria</taxon>
        <taxon>Pseudomonadati</taxon>
        <taxon>Pseudomonadota</taxon>
        <taxon>Betaproteobacteria</taxon>
        <taxon>Burkholderiales</taxon>
        <taxon>Alcaligenaceae</taxon>
        <taxon>Orrella</taxon>
    </lineage>
</organism>
<proteinExistence type="predicted"/>
<dbReference type="GO" id="GO:0047840">
    <property type="term" value="F:dCTP diphosphatase activity"/>
    <property type="evidence" value="ECO:0007669"/>
    <property type="project" value="TreeGrafter"/>
</dbReference>
<dbReference type="Pfam" id="PF12643">
    <property type="entry name" value="MazG-like"/>
    <property type="match status" value="1"/>
</dbReference>
<gene>
    <name evidence="1" type="ORF">DBV39_14705</name>
</gene>
<dbReference type="InterPro" id="IPR052555">
    <property type="entry name" value="dCTP_Pyrophosphatase"/>
</dbReference>
<dbReference type="OrthoDB" id="9791898at2"/>
<protein>
    <submittedName>
        <fullName evidence="1">Nucleotide pyrophosphohydrolase</fullName>
    </submittedName>
</protein>
<name>A0A2R4XPV9_9BURK</name>
<dbReference type="InterPro" id="IPR025984">
    <property type="entry name" value="DCTPP"/>
</dbReference>
<dbReference type="CDD" id="cd11537">
    <property type="entry name" value="NTP-PPase_RS21-C6_like"/>
    <property type="match status" value="1"/>
</dbReference>
<dbReference type="GO" id="GO:0005829">
    <property type="term" value="C:cytosol"/>
    <property type="evidence" value="ECO:0007669"/>
    <property type="project" value="TreeGrafter"/>
</dbReference>
<dbReference type="Proteomes" id="UP000244571">
    <property type="component" value="Chromosome"/>
</dbReference>
<dbReference type="PANTHER" id="PTHR46523">
    <property type="entry name" value="DCTP PYROPHOSPHATASE 1"/>
    <property type="match status" value="1"/>
</dbReference>
<dbReference type="EMBL" id="CP028901">
    <property type="protein sequence ID" value="AWB35843.1"/>
    <property type="molecule type" value="Genomic_DNA"/>
</dbReference>
<dbReference type="Gene3D" id="1.10.287.1080">
    <property type="entry name" value="MazG-like"/>
    <property type="match status" value="1"/>
</dbReference>
<dbReference type="PIRSF" id="PIRSF029826">
    <property type="entry name" value="UCP029826_pph"/>
    <property type="match status" value="1"/>
</dbReference>
<accession>A0A2R4XPV9</accession>
<dbReference type="GO" id="GO:0006253">
    <property type="term" value="P:dCTP catabolic process"/>
    <property type="evidence" value="ECO:0007669"/>
    <property type="project" value="TreeGrafter"/>
</dbReference>
<dbReference type="KEGG" id="boz:DBV39_14705"/>
<dbReference type="AlphaFoldDB" id="A0A2R4XPV9"/>
<keyword evidence="1" id="KW-0378">Hydrolase</keyword>
<dbReference type="PANTHER" id="PTHR46523:SF1">
    <property type="entry name" value="DCTP PYROPHOSPHATASE 1"/>
    <property type="match status" value="1"/>
</dbReference>
<sequence>MEKDVLLDVAPVERALREFAHDRDWDQFHSPKNLSMALSAEVGELTEIFQWMTEDQSRTAGDDPGTAQAVRDELADVQLYLVRLASVLGVDLNRAVADKLQKNALKYPVDKSRGTSKKYTQI</sequence>
<evidence type="ECO:0000313" key="1">
    <source>
        <dbReference type="EMBL" id="AWB35843.1"/>
    </source>
</evidence>